<dbReference type="InterPro" id="IPR013549">
    <property type="entry name" value="DUF1731"/>
</dbReference>
<evidence type="ECO:0000259" key="2">
    <source>
        <dbReference type="Pfam" id="PF01370"/>
    </source>
</evidence>
<dbReference type="PANTHER" id="PTHR11092:SF0">
    <property type="entry name" value="EPIMERASE FAMILY PROTEIN SDR39U1"/>
    <property type="match status" value="1"/>
</dbReference>
<reference evidence="4 5" key="1">
    <citation type="submission" date="2019-02" db="EMBL/GenBank/DDBJ databases">
        <title>Pedobacter sp. RP-1-14 sp. nov., isolated from Arctic soil.</title>
        <authorList>
            <person name="Dahal R.H."/>
        </authorList>
    </citation>
    <scope>NUCLEOTIDE SEQUENCE [LARGE SCALE GENOMIC DNA]</scope>
    <source>
        <strain evidence="4 5">RP-1-14</strain>
    </source>
</reference>
<dbReference type="Pfam" id="PF01370">
    <property type="entry name" value="Epimerase"/>
    <property type="match status" value="1"/>
</dbReference>
<proteinExistence type="inferred from homology"/>
<dbReference type="OrthoDB" id="9801773at2"/>
<organism evidence="4 5">
    <name type="scientific">Pedobacter psychroterrae</name>
    <dbReference type="NCBI Taxonomy" id="2530453"/>
    <lineage>
        <taxon>Bacteria</taxon>
        <taxon>Pseudomonadati</taxon>
        <taxon>Bacteroidota</taxon>
        <taxon>Sphingobacteriia</taxon>
        <taxon>Sphingobacteriales</taxon>
        <taxon>Sphingobacteriaceae</taxon>
        <taxon>Pedobacter</taxon>
    </lineage>
</organism>
<evidence type="ECO:0000313" key="4">
    <source>
        <dbReference type="EMBL" id="TCD01658.1"/>
    </source>
</evidence>
<dbReference type="Pfam" id="PF08338">
    <property type="entry name" value="DUF1731"/>
    <property type="match status" value="1"/>
</dbReference>
<dbReference type="InterPro" id="IPR010099">
    <property type="entry name" value="SDR39U1"/>
</dbReference>
<dbReference type="RefSeq" id="WP_131596458.1">
    <property type="nucleotide sequence ID" value="NZ_SJSL01000002.1"/>
</dbReference>
<keyword evidence="5" id="KW-1185">Reference proteome</keyword>
<sequence length="308" mass="34211">MKYNKIILAGGNGYLGQVFAEYYHNLATEIIILSRKPAASQGNITTLVWNGVDEGEWSKSLDGADLLINLCGKNVNCRYTAKNKAEIIASRVNPTILLGKVIAKLQNPPELWINITSATIYRHAEDRPQDEETGEIGYGFSIDVCRQWEQTFFETSTPQIRKIALRMGIVLGSRDGAFPRLLNLVKFGLGGKQGDGQQYVSWVHEQDAAKCTEWLLQHKELSGVINCTAPEAVKNTTFMKLIRNAYGVPFGLPSPAWLLEMGAVVIGTETELILKSRWVAPKRLVDSGYSFIFPRAEHAIKDIISIAN</sequence>
<feature type="domain" description="DUF1731" evidence="3">
    <location>
        <begin position="255"/>
        <end position="303"/>
    </location>
</feature>
<dbReference type="Gene3D" id="3.40.50.720">
    <property type="entry name" value="NAD(P)-binding Rossmann-like Domain"/>
    <property type="match status" value="1"/>
</dbReference>
<comment type="caution">
    <text evidence="4">The sequence shown here is derived from an EMBL/GenBank/DDBJ whole genome shotgun (WGS) entry which is preliminary data.</text>
</comment>
<dbReference type="PANTHER" id="PTHR11092">
    <property type="entry name" value="SUGAR NUCLEOTIDE EPIMERASE RELATED"/>
    <property type="match status" value="1"/>
</dbReference>
<evidence type="ECO:0000259" key="3">
    <source>
        <dbReference type="Pfam" id="PF08338"/>
    </source>
</evidence>
<dbReference type="AlphaFoldDB" id="A0A4R0NNV4"/>
<name>A0A4R0NNV4_9SPHI</name>
<dbReference type="EMBL" id="SJSL01000002">
    <property type="protein sequence ID" value="TCD01658.1"/>
    <property type="molecule type" value="Genomic_DNA"/>
</dbReference>
<evidence type="ECO:0000313" key="5">
    <source>
        <dbReference type="Proteomes" id="UP000293347"/>
    </source>
</evidence>
<dbReference type="NCBIfam" id="TIGR01777">
    <property type="entry name" value="yfcH"/>
    <property type="match status" value="1"/>
</dbReference>
<dbReference type="Proteomes" id="UP000293347">
    <property type="component" value="Unassembled WGS sequence"/>
</dbReference>
<comment type="similarity">
    <text evidence="1">Belongs to the NAD(P)-dependent epimerase/dehydratase family. SDR39U1 subfamily.</text>
</comment>
<dbReference type="InterPro" id="IPR036291">
    <property type="entry name" value="NAD(P)-bd_dom_sf"/>
</dbReference>
<gene>
    <name evidence="4" type="ORF">EZ437_13140</name>
</gene>
<dbReference type="InterPro" id="IPR001509">
    <property type="entry name" value="Epimerase_deHydtase"/>
</dbReference>
<feature type="domain" description="NAD-dependent epimerase/dehydratase" evidence="2">
    <location>
        <begin position="6"/>
        <end position="226"/>
    </location>
</feature>
<dbReference type="SUPFAM" id="SSF51735">
    <property type="entry name" value="NAD(P)-binding Rossmann-fold domains"/>
    <property type="match status" value="1"/>
</dbReference>
<accession>A0A4R0NNV4</accession>
<evidence type="ECO:0000256" key="1">
    <source>
        <dbReference type="ARBA" id="ARBA00009353"/>
    </source>
</evidence>
<protein>
    <submittedName>
        <fullName evidence="4">TIGR01777 family protein</fullName>
    </submittedName>
</protein>